<evidence type="ECO:0000313" key="8">
    <source>
        <dbReference type="Proteomes" id="UP000326903"/>
    </source>
</evidence>
<comment type="caution">
    <text evidence="7">The sequence shown here is derived from an EMBL/GenBank/DDBJ whole genome shotgun (WGS) entry which is preliminary data.</text>
</comment>
<reference evidence="7 8" key="1">
    <citation type="submission" date="2019-09" db="EMBL/GenBank/DDBJ databases">
        <title>Draft genome sequence of Ginsengibacter sp. BR5-29.</title>
        <authorList>
            <person name="Im W.-T."/>
        </authorList>
    </citation>
    <scope>NUCLEOTIDE SEQUENCE [LARGE SCALE GENOMIC DNA]</scope>
    <source>
        <strain evidence="7 8">BR5-29</strain>
    </source>
</reference>
<dbReference type="EMBL" id="VYQF01000010">
    <property type="protein sequence ID" value="KAA9035819.1"/>
    <property type="molecule type" value="Genomic_DNA"/>
</dbReference>
<name>A0A5J5IBQ5_9BACT</name>
<feature type="signal peptide" evidence="5">
    <location>
        <begin position="1"/>
        <end position="32"/>
    </location>
</feature>
<evidence type="ECO:0000256" key="4">
    <source>
        <dbReference type="PROSITE-ProRule" id="PRU00433"/>
    </source>
</evidence>
<evidence type="ECO:0000256" key="2">
    <source>
        <dbReference type="ARBA" id="ARBA00022723"/>
    </source>
</evidence>
<evidence type="ECO:0000259" key="6">
    <source>
        <dbReference type="PROSITE" id="PS51007"/>
    </source>
</evidence>
<keyword evidence="5" id="KW-0732">Signal</keyword>
<proteinExistence type="predicted"/>
<dbReference type="InterPro" id="IPR036909">
    <property type="entry name" value="Cyt_c-like_dom_sf"/>
</dbReference>
<feature type="domain" description="Cytochrome c" evidence="6">
    <location>
        <begin position="53"/>
        <end position="140"/>
    </location>
</feature>
<dbReference type="InterPro" id="IPR051459">
    <property type="entry name" value="Cytochrome_c-type_DH"/>
</dbReference>
<accession>A0A5J5IBQ5</accession>
<protein>
    <submittedName>
        <fullName evidence="7">Cytochrome c</fullName>
    </submittedName>
</protein>
<dbReference type="Proteomes" id="UP000326903">
    <property type="component" value="Unassembled WGS sequence"/>
</dbReference>
<dbReference type="PROSITE" id="PS51007">
    <property type="entry name" value="CYTC"/>
    <property type="match status" value="1"/>
</dbReference>
<dbReference type="GO" id="GO:0009055">
    <property type="term" value="F:electron transfer activity"/>
    <property type="evidence" value="ECO:0007669"/>
    <property type="project" value="InterPro"/>
</dbReference>
<feature type="chain" id="PRO_5023803267" evidence="5">
    <location>
        <begin position="33"/>
        <end position="140"/>
    </location>
</feature>
<dbReference type="Pfam" id="PF13442">
    <property type="entry name" value="Cytochrome_CBB3"/>
    <property type="match status" value="1"/>
</dbReference>
<dbReference type="InterPro" id="IPR009056">
    <property type="entry name" value="Cyt_c-like_dom"/>
</dbReference>
<evidence type="ECO:0000256" key="5">
    <source>
        <dbReference type="SAM" id="SignalP"/>
    </source>
</evidence>
<evidence type="ECO:0000256" key="1">
    <source>
        <dbReference type="ARBA" id="ARBA00022617"/>
    </source>
</evidence>
<dbReference type="AlphaFoldDB" id="A0A5J5IBQ5"/>
<gene>
    <name evidence="7" type="ORF">FW778_19880</name>
</gene>
<dbReference type="GO" id="GO:0046872">
    <property type="term" value="F:metal ion binding"/>
    <property type="evidence" value="ECO:0007669"/>
    <property type="project" value="UniProtKB-KW"/>
</dbReference>
<organism evidence="7 8">
    <name type="scientific">Ginsengibacter hankyongi</name>
    <dbReference type="NCBI Taxonomy" id="2607284"/>
    <lineage>
        <taxon>Bacteria</taxon>
        <taxon>Pseudomonadati</taxon>
        <taxon>Bacteroidota</taxon>
        <taxon>Chitinophagia</taxon>
        <taxon>Chitinophagales</taxon>
        <taxon>Chitinophagaceae</taxon>
        <taxon>Ginsengibacter</taxon>
    </lineage>
</organism>
<dbReference type="RefSeq" id="WP_150416625.1">
    <property type="nucleotide sequence ID" value="NZ_VYQF01000010.1"/>
</dbReference>
<dbReference type="Gene3D" id="1.10.760.10">
    <property type="entry name" value="Cytochrome c-like domain"/>
    <property type="match status" value="1"/>
</dbReference>
<evidence type="ECO:0000256" key="3">
    <source>
        <dbReference type="ARBA" id="ARBA00023004"/>
    </source>
</evidence>
<dbReference type="SUPFAM" id="SSF46626">
    <property type="entry name" value="Cytochrome c"/>
    <property type="match status" value="1"/>
</dbReference>
<keyword evidence="2 4" id="KW-0479">Metal-binding</keyword>
<dbReference type="PANTHER" id="PTHR35008:SF4">
    <property type="entry name" value="BLL4482 PROTEIN"/>
    <property type="match status" value="1"/>
</dbReference>
<keyword evidence="8" id="KW-1185">Reference proteome</keyword>
<keyword evidence="1 4" id="KW-0349">Heme</keyword>
<sequence length="140" mass="15217">MSPFHKGLFNPCKTIAILTALLFSTYFTQAQANPWPVPKSSESLRNPEPRDAASIKNGKTIYIAYCAPCHGNKGRGDGPASASLNPKPADHTSAAIQAESDGTLYYKISEGHGHTAMPPFKSVLSVDQRWAVINYIRTLK</sequence>
<dbReference type="GO" id="GO:0020037">
    <property type="term" value="F:heme binding"/>
    <property type="evidence" value="ECO:0007669"/>
    <property type="project" value="InterPro"/>
</dbReference>
<keyword evidence="3 4" id="KW-0408">Iron</keyword>
<evidence type="ECO:0000313" key="7">
    <source>
        <dbReference type="EMBL" id="KAA9035819.1"/>
    </source>
</evidence>
<dbReference type="PANTHER" id="PTHR35008">
    <property type="entry name" value="BLL4482 PROTEIN-RELATED"/>
    <property type="match status" value="1"/>
</dbReference>